<feature type="compositionally biased region" description="Basic and acidic residues" evidence="1">
    <location>
        <begin position="829"/>
        <end position="841"/>
    </location>
</feature>
<accession>A0AAN6GWQ5</accession>
<feature type="region of interest" description="Disordered" evidence="1">
    <location>
        <begin position="455"/>
        <end position="477"/>
    </location>
</feature>
<dbReference type="EMBL" id="JAPDMZ010000007">
    <property type="protein sequence ID" value="KAK0557199.1"/>
    <property type="molecule type" value="Genomic_DNA"/>
</dbReference>
<feature type="chain" id="PRO_5042875504" evidence="2">
    <location>
        <begin position="22"/>
        <end position="977"/>
    </location>
</feature>
<feature type="compositionally biased region" description="Low complexity" evidence="1">
    <location>
        <begin position="708"/>
        <end position="722"/>
    </location>
</feature>
<gene>
    <name evidence="3" type="ORF">OC846_000649</name>
</gene>
<feature type="compositionally biased region" description="Polar residues" evidence="1">
    <location>
        <begin position="612"/>
        <end position="623"/>
    </location>
</feature>
<proteinExistence type="predicted"/>
<evidence type="ECO:0000313" key="3">
    <source>
        <dbReference type="EMBL" id="KAK0557199.1"/>
    </source>
</evidence>
<feature type="compositionally biased region" description="Basic and acidic residues" evidence="1">
    <location>
        <begin position="794"/>
        <end position="821"/>
    </location>
</feature>
<feature type="compositionally biased region" description="Low complexity" evidence="1">
    <location>
        <begin position="521"/>
        <end position="539"/>
    </location>
</feature>
<feature type="region of interest" description="Disordered" evidence="1">
    <location>
        <begin position="506"/>
        <end position="737"/>
    </location>
</feature>
<feature type="compositionally biased region" description="Low complexity" evidence="1">
    <location>
        <begin position="563"/>
        <end position="578"/>
    </location>
</feature>
<evidence type="ECO:0000256" key="1">
    <source>
        <dbReference type="SAM" id="MobiDB-lite"/>
    </source>
</evidence>
<dbReference type="Proteomes" id="UP001176517">
    <property type="component" value="Unassembled WGS sequence"/>
</dbReference>
<keyword evidence="2" id="KW-0732">Signal</keyword>
<evidence type="ECO:0000256" key="2">
    <source>
        <dbReference type="SAM" id="SignalP"/>
    </source>
</evidence>
<feature type="compositionally biased region" description="Acidic residues" evidence="1">
    <location>
        <begin position="858"/>
        <end position="868"/>
    </location>
</feature>
<protein>
    <submittedName>
        <fullName evidence="3">Uncharacterized protein</fullName>
    </submittedName>
</protein>
<reference evidence="3" key="1">
    <citation type="journal article" date="2023" name="PhytoFront">
        <title>Draft Genome Resources of Seven Strains of Tilletia horrida, Causal Agent of Kernel Smut of Rice.</title>
        <authorList>
            <person name="Khanal S."/>
            <person name="Antony Babu S."/>
            <person name="Zhou X.G."/>
        </authorList>
    </citation>
    <scope>NUCLEOTIDE SEQUENCE</scope>
    <source>
        <strain evidence="3">TX6</strain>
    </source>
</reference>
<name>A0AAN6GWQ5_9BASI</name>
<dbReference type="AlphaFoldDB" id="A0AAN6GWQ5"/>
<organism evidence="3 4">
    <name type="scientific">Tilletia horrida</name>
    <dbReference type="NCBI Taxonomy" id="155126"/>
    <lineage>
        <taxon>Eukaryota</taxon>
        <taxon>Fungi</taxon>
        <taxon>Dikarya</taxon>
        <taxon>Basidiomycota</taxon>
        <taxon>Ustilaginomycotina</taxon>
        <taxon>Exobasidiomycetes</taxon>
        <taxon>Tilletiales</taxon>
        <taxon>Tilletiaceae</taxon>
        <taxon>Tilletia</taxon>
    </lineage>
</organism>
<evidence type="ECO:0000313" key="4">
    <source>
        <dbReference type="Proteomes" id="UP001176517"/>
    </source>
</evidence>
<feature type="compositionally biased region" description="Low complexity" evidence="1">
    <location>
        <begin position="773"/>
        <end position="793"/>
    </location>
</feature>
<feature type="region of interest" description="Disordered" evidence="1">
    <location>
        <begin position="760"/>
        <end position="887"/>
    </location>
</feature>
<feature type="signal peptide" evidence="2">
    <location>
        <begin position="1"/>
        <end position="21"/>
    </location>
</feature>
<sequence>MKVPSQTPVILAALSVAGSLAANVDSIAVDSAPDNASQLTADQRESLDSLTKGLNGAGAPTGDPLAGIPAGASTAGLSSATGYSPETIAALVQQNQQLLGMLSAYLPSQAASPASGSYGMVQGMLPSQFAGQVMQQYGGMPAMYPGMVAGQLQQLQQGGLPIGGLPTGSFPSGLAAGGQAKDSLPTGGLPTTSNLNGLPAFPMNLPSNFAQPWHLADQPPAPVASAATAADSALSSATNTTTGQLPLPLASATTAVDPALSSVKNMTASLVPAPVASVAAGADPALTSAKNMTSGIASTLPVEPNSASNVTAKANKLANDVAFGQLAQNIPVPQGQSIVNGVASNAALPQDLTGSQAASVLSGAAGTAGSQLGQAVPVSQVMNGPAGAAYGQVSQLQPFQQASGAVKGVTNGQLGQGLPLDQATGIMNGISGGMLGSGGAGGLGQGLLGKLLGPMSLQQKPEGKDKNHKPVPSVAASSPLADASALVPGGPSAALEVPQGALPNKLNLQQKPEGKDKSHKPVPSVAAPSPLADASSLVPGGPSAALSVPQGIVPNKLKDESATTDSTSSDIGDTSATGPDFGSAPGDAMTVDTSTAESTPAPRPKKAKGQHTAVSQPTPTASDATDEDDVTFATATPAPKKIATKKKPASRPTAPADDATISDGTPSVSDDDVTDEGSDSGSQPAATQSSRPKPNKPARTPNSRHAADASSADADQTDDQASLRPQSRAWTWIAPRSDQIAGRFVARDLRRDAAADLLSAKGSVDIPANPLINSPAPVASNAPAKSSKSGPGKSRMEYKKTKSAPKSKEQTDYDNAREALIKAEASMWEAEHPQGIDKPKFVGDNSDDDDGAALVLDNLDDQSTDDGSDNTGKKGMAKKPKSNNPLWAWIGGNSVTATVHAGDDDTKSNPTTTKGKKGKKTTTTASATSTAATLVAASFKFPASMTGLLKAGAPDTTPGPAASAPIRPPVKVGMYTV</sequence>
<feature type="region of interest" description="Disordered" evidence="1">
    <location>
        <begin position="899"/>
        <end position="925"/>
    </location>
</feature>
<keyword evidence="4" id="KW-1185">Reference proteome</keyword>
<feature type="compositionally biased region" description="Acidic residues" evidence="1">
    <location>
        <begin position="669"/>
        <end position="678"/>
    </location>
</feature>
<comment type="caution">
    <text evidence="3">The sequence shown here is derived from an EMBL/GenBank/DDBJ whole genome shotgun (WGS) entry which is preliminary data.</text>
</comment>
<feature type="compositionally biased region" description="Polar residues" evidence="1">
    <location>
        <begin position="679"/>
        <end position="692"/>
    </location>
</feature>